<evidence type="ECO:0000256" key="3">
    <source>
        <dbReference type="SAM" id="MobiDB-lite"/>
    </source>
</evidence>
<keyword evidence="2" id="KW-0342">GTP-binding</keyword>
<dbReference type="GO" id="GO:0008017">
    <property type="term" value="F:microtubule binding"/>
    <property type="evidence" value="ECO:0007669"/>
    <property type="project" value="TreeGrafter"/>
</dbReference>
<evidence type="ECO:0000313" key="5">
    <source>
        <dbReference type="EMBL" id="TVY62905.1"/>
    </source>
</evidence>
<dbReference type="CDD" id="cd08771">
    <property type="entry name" value="DLP_1"/>
    <property type="match status" value="1"/>
</dbReference>
<dbReference type="GO" id="GO:0048312">
    <property type="term" value="P:intracellular distribution of mitochondria"/>
    <property type="evidence" value="ECO:0007669"/>
    <property type="project" value="TreeGrafter"/>
</dbReference>
<name>A0A8T9C017_9HELO</name>
<comment type="caution">
    <text evidence="5">The sequence shown here is derived from an EMBL/GenBank/DDBJ whole genome shotgun (WGS) entry which is preliminary data.</text>
</comment>
<feature type="compositionally biased region" description="Polar residues" evidence="3">
    <location>
        <begin position="31"/>
        <end position="40"/>
    </location>
</feature>
<protein>
    <submittedName>
        <fullName evidence="5">Dynamin-1-like protein</fullName>
    </submittedName>
</protein>
<dbReference type="InterPro" id="IPR000375">
    <property type="entry name" value="Dynamin_stalk"/>
</dbReference>
<evidence type="ECO:0000259" key="4">
    <source>
        <dbReference type="PROSITE" id="PS51388"/>
    </source>
</evidence>
<dbReference type="PANTHER" id="PTHR11566">
    <property type="entry name" value="DYNAMIN"/>
    <property type="match status" value="1"/>
</dbReference>
<feature type="region of interest" description="Disordered" evidence="3">
    <location>
        <begin position="177"/>
        <end position="209"/>
    </location>
</feature>
<dbReference type="AlphaFoldDB" id="A0A8T9C017"/>
<dbReference type="GO" id="GO:0016559">
    <property type="term" value="P:peroxisome fission"/>
    <property type="evidence" value="ECO:0007669"/>
    <property type="project" value="TreeGrafter"/>
</dbReference>
<dbReference type="GO" id="GO:0005874">
    <property type="term" value="C:microtubule"/>
    <property type="evidence" value="ECO:0007669"/>
    <property type="project" value="TreeGrafter"/>
</dbReference>
<dbReference type="SUPFAM" id="SSF52540">
    <property type="entry name" value="P-loop containing nucleoside triphosphate hydrolases"/>
    <property type="match status" value="1"/>
</dbReference>
<evidence type="ECO:0000256" key="1">
    <source>
        <dbReference type="ARBA" id="ARBA00022741"/>
    </source>
</evidence>
<feature type="compositionally biased region" description="Polar residues" evidence="3">
    <location>
        <begin position="1"/>
        <end position="16"/>
    </location>
</feature>
<reference evidence="5 6" key="1">
    <citation type="submission" date="2018-05" db="EMBL/GenBank/DDBJ databases">
        <title>Genome sequencing and assembly of the regulated plant pathogen Lachnellula willkommii and related sister species for the development of diagnostic species identification markers.</title>
        <authorList>
            <person name="Giroux E."/>
            <person name="Bilodeau G."/>
        </authorList>
    </citation>
    <scope>NUCLEOTIDE SEQUENCE [LARGE SCALE GENOMIC DNA]</scope>
    <source>
        <strain evidence="5 6">CBS 268.59</strain>
    </source>
</reference>
<dbReference type="InterPro" id="IPR020850">
    <property type="entry name" value="GED_dom"/>
</dbReference>
<feature type="region of interest" description="Disordered" evidence="3">
    <location>
        <begin position="1"/>
        <end position="44"/>
    </location>
</feature>
<dbReference type="Gene3D" id="3.40.50.300">
    <property type="entry name" value="P-loop containing nucleotide triphosphate hydrolases"/>
    <property type="match status" value="1"/>
</dbReference>
<organism evidence="5 6">
    <name type="scientific">Lachnellula suecica</name>
    <dbReference type="NCBI Taxonomy" id="602035"/>
    <lineage>
        <taxon>Eukaryota</taxon>
        <taxon>Fungi</taxon>
        <taxon>Dikarya</taxon>
        <taxon>Ascomycota</taxon>
        <taxon>Pezizomycotina</taxon>
        <taxon>Leotiomycetes</taxon>
        <taxon>Helotiales</taxon>
        <taxon>Lachnaceae</taxon>
        <taxon>Lachnellula</taxon>
    </lineage>
</organism>
<dbReference type="Gene3D" id="1.20.120.1240">
    <property type="entry name" value="Dynamin, middle domain"/>
    <property type="match status" value="1"/>
</dbReference>
<feature type="domain" description="GED" evidence="4">
    <location>
        <begin position="667"/>
        <end position="703"/>
    </location>
</feature>
<proteinExistence type="predicted"/>
<dbReference type="InterPro" id="IPR027417">
    <property type="entry name" value="P-loop_NTPase"/>
</dbReference>
<dbReference type="SMART" id="SM00053">
    <property type="entry name" value="DYNc"/>
    <property type="match status" value="1"/>
</dbReference>
<dbReference type="PROSITE" id="PS51388">
    <property type="entry name" value="GED"/>
    <property type="match status" value="1"/>
</dbReference>
<dbReference type="Proteomes" id="UP000469558">
    <property type="component" value="Unassembled WGS sequence"/>
</dbReference>
<keyword evidence="1" id="KW-0547">Nucleotide-binding</keyword>
<dbReference type="InterPro" id="IPR001401">
    <property type="entry name" value="Dynamin_GTPase"/>
</dbReference>
<accession>A0A8T9C017</accession>
<gene>
    <name evidence="5" type="primary">DNM1L</name>
    <name evidence="5" type="ORF">LSUE1_G008536</name>
</gene>
<dbReference type="Pfam" id="PF00350">
    <property type="entry name" value="Dynamin_N"/>
    <property type="match status" value="1"/>
</dbReference>
<dbReference type="PRINTS" id="PR00195">
    <property type="entry name" value="DYNAMIN"/>
</dbReference>
<dbReference type="GO" id="GO:0005525">
    <property type="term" value="F:GTP binding"/>
    <property type="evidence" value="ECO:0007669"/>
    <property type="project" value="InterPro"/>
</dbReference>
<keyword evidence="6" id="KW-1185">Reference proteome</keyword>
<dbReference type="GO" id="GO:0016020">
    <property type="term" value="C:membrane"/>
    <property type="evidence" value="ECO:0007669"/>
    <property type="project" value="TreeGrafter"/>
</dbReference>
<evidence type="ECO:0000313" key="6">
    <source>
        <dbReference type="Proteomes" id="UP000469558"/>
    </source>
</evidence>
<dbReference type="InterPro" id="IPR045063">
    <property type="entry name" value="Dynamin_N"/>
</dbReference>
<dbReference type="Pfam" id="PF01031">
    <property type="entry name" value="Dynamin_M"/>
    <property type="match status" value="1"/>
</dbReference>
<dbReference type="PANTHER" id="PTHR11566:SF21">
    <property type="entry name" value="DYNAMIN RELATED PROTEIN 1, ISOFORM A"/>
    <property type="match status" value="1"/>
</dbReference>
<dbReference type="GO" id="GO:0005739">
    <property type="term" value="C:mitochondrion"/>
    <property type="evidence" value="ECO:0007669"/>
    <property type="project" value="TreeGrafter"/>
</dbReference>
<dbReference type="GO" id="GO:0000266">
    <property type="term" value="P:mitochondrial fission"/>
    <property type="evidence" value="ECO:0007669"/>
    <property type="project" value="TreeGrafter"/>
</dbReference>
<dbReference type="InterPro" id="IPR022812">
    <property type="entry name" value="Dynamin"/>
</dbReference>
<sequence length="703" mass="79345">MGSQSDPEKSQLNGTLGSEKDSDSGSISSGTQKTNISLNRNKPVVSDANDEAELGKMMGDDGEKLLALVDDIRKIDSLRNEELHIPQIVVIGDTSTGKSSVLQALTRLPFPVAGDLCTRFVTETTIRRCGPSEIPGYTIEVKMDDPTQEAPFPPKVYESGEWVDVFQKLRGDIDDAFGEMSPEHLPAPGKPKRGDQANQRVGSTSSRQTPIPQLLRHRLQITVRKPDQAHFSIVDVPGLVSSGAAVDIQLSVELARQYIKNEEAIVLAITPANNVIVNEKWLNLVTEEHAIDRTIGVITKPDRIEEANHQRTFDLLKNRAGSEHCLRLGWFAVRNRSTQEILEGESFEERDRKEEAFFASGKWQDATSGFPSWSSIDPRLLGIRHLKRSLQTLLYKRVKENFPRLRSKMRDLETEYATRLRGMGEPRDKPRDQRVYLSAIQGKYEAEVERSLNGDYRFVDTADHPSRLRYHVKGFNDTFDAALKSDAVKYSWQEGDADAGKGGIFAWISTTWDNHRGSEPRHDAPRSLKKALVREQTESWEAKAVFYIEQVETAIKACNDDLFRFACEDAALRSKIREKLQLQEEQAFQAARNELQAILSDRDYIDSWNPQLALFIYEHQHPRMGRQVELQHEQDAIARGDGGGGGGGVAVDQVALRQSFYDYNTKVFSVHDWLFAYWKVAYPRFVDNVIIQVAERHLLGARG</sequence>
<dbReference type="OrthoDB" id="415706at2759"/>
<dbReference type="GO" id="GO:0003924">
    <property type="term" value="F:GTPase activity"/>
    <property type="evidence" value="ECO:0007669"/>
    <property type="project" value="InterPro"/>
</dbReference>
<feature type="non-terminal residue" evidence="5">
    <location>
        <position position="1"/>
    </location>
</feature>
<dbReference type="EMBL" id="QGMK01001858">
    <property type="protein sequence ID" value="TVY62905.1"/>
    <property type="molecule type" value="Genomic_DNA"/>
</dbReference>
<dbReference type="GO" id="GO:0006897">
    <property type="term" value="P:endocytosis"/>
    <property type="evidence" value="ECO:0007669"/>
    <property type="project" value="TreeGrafter"/>
</dbReference>
<feature type="compositionally biased region" description="Polar residues" evidence="3">
    <location>
        <begin position="196"/>
        <end position="209"/>
    </location>
</feature>
<evidence type="ECO:0000256" key="2">
    <source>
        <dbReference type="ARBA" id="ARBA00023134"/>
    </source>
</evidence>